<evidence type="ECO:0000256" key="8">
    <source>
        <dbReference type="SAM" id="Phobius"/>
    </source>
</evidence>
<evidence type="ECO:0000256" key="4">
    <source>
        <dbReference type="ARBA" id="ARBA00022779"/>
    </source>
</evidence>
<dbReference type="AlphaFoldDB" id="A1HN30"/>
<comment type="subcellular location">
    <subcellularLocation>
        <location evidence="1">Cell membrane</location>
        <topology evidence="1">Multi-pass membrane protein</topology>
    </subcellularLocation>
    <subcellularLocation>
        <location evidence="7">Membrane</location>
        <topology evidence="7">Multi-pass membrane protein</topology>
    </subcellularLocation>
</comment>
<proteinExistence type="inferred from homology"/>
<keyword evidence="2" id="KW-1003">Cell membrane</keyword>
<protein>
    <submittedName>
        <fullName evidence="11">MotA/TolQ/ExbB proton channel</fullName>
    </submittedName>
</protein>
<dbReference type="Pfam" id="PF20560">
    <property type="entry name" value="MotA_N"/>
    <property type="match status" value="1"/>
</dbReference>
<feature type="domain" description="Motility protein A N-terminal" evidence="10">
    <location>
        <begin position="6"/>
        <end position="92"/>
    </location>
</feature>
<evidence type="ECO:0000313" key="12">
    <source>
        <dbReference type="Proteomes" id="UP000005139"/>
    </source>
</evidence>
<evidence type="ECO:0000313" key="11">
    <source>
        <dbReference type="EMBL" id="EAX48658.1"/>
    </source>
</evidence>
<dbReference type="NCBIfam" id="NF006583">
    <property type="entry name" value="PRK09109.1"/>
    <property type="match status" value="1"/>
</dbReference>
<dbReference type="OrthoDB" id="9806929at2"/>
<evidence type="ECO:0000256" key="1">
    <source>
        <dbReference type="ARBA" id="ARBA00004651"/>
    </source>
</evidence>
<keyword evidence="7" id="KW-0653">Protein transport</keyword>
<organism evidence="11 12">
    <name type="scientific">Thermosinus carboxydivorans Nor1</name>
    <dbReference type="NCBI Taxonomy" id="401526"/>
    <lineage>
        <taxon>Bacteria</taxon>
        <taxon>Bacillati</taxon>
        <taxon>Bacillota</taxon>
        <taxon>Negativicutes</taxon>
        <taxon>Selenomonadales</taxon>
        <taxon>Sporomusaceae</taxon>
        <taxon>Thermosinus</taxon>
    </lineage>
</organism>
<dbReference type="GO" id="GO:0006935">
    <property type="term" value="P:chemotaxis"/>
    <property type="evidence" value="ECO:0007669"/>
    <property type="project" value="InterPro"/>
</dbReference>
<reference evidence="11 12" key="2">
    <citation type="submission" date="2007-01" db="EMBL/GenBank/DDBJ databases">
        <title>Sequencing of the draft genome and assembly of Thermosinus carboxydivorans Nor1.</title>
        <authorList>
            <consortium name="US DOE Joint Genome Institute (JGI-PGF)"/>
            <person name="Copeland A."/>
            <person name="Lucas S."/>
            <person name="Lapidus A."/>
            <person name="Barry K."/>
            <person name="Glavina del Rio T."/>
            <person name="Dalin E."/>
            <person name="Tice H."/>
            <person name="Bruce D."/>
            <person name="Pitluck S."/>
            <person name="Richardson P."/>
        </authorList>
    </citation>
    <scope>NUCLEOTIDE SEQUENCE [LARGE SCALE GENOMIC DNA]</scope>
    <source>
        <strain evidence="11 12">Nor1</strain>
    </source>
</reference>
<reference evidence="11 12" key="1">
    <citation type="submission" date="2007-01" db="EMBL/GenBank/DDBJ databases">
        <title>Annotation of the draft genome assembly of Thermosinus carboxydivorans Nor1.</title>
        <authorList>
            <consortium name="US DOE Joint Genome Institute (JGI-ORNL)"/>
            <person name="Larimer F."/>
            <person name="Land M."/>
            <person name="Hauser L."/>
        </authorList>
    </citation>
    <scope>NUCLEOTIDE SEQUENCE [LARGE SCALE GENOMIC DNA]</scope>
    <source>
        <strain evidence="11 12">Nor1</strain>
    </source>
</reference>
<evidence type="ECO:0000256" key="6">
    <source>
        <dbReference type="ARBA" id="ARBA00023136"/>
    </source>
</evidence>
<sequence length="260" mass="27873" precursor="true">MDLMTILGLALGLTALLLSVVLEGGHITSLFSLPAFVLVFGGTIGATAVCFTLEELKSVPALLRIAFKEEKYDTGQLIATLVGFAEKARREGLLALEEDLAGIEDNFLQKGMQLVIDGTDAELVRSIMETELTFIQERHHKAASIFETAGGYAPTMGIIGTVMGLVHVLGNLTDTESLGPAIATAFIATLYGVASANIFFLPIGAKLKNRSSRQVLFHEVTLEGILSVQAGDNPRIVAEKLAAFLAPKQREIMKRDKSEA</sequence>
<dbReference type="InterPro" id="IPR046786">
    <property type="entry name" value="MotA_N"/>
</dbReference>
<dbReference type="eggNOG" id="COG1291">
    <property type="taxonomic scope" value="Bacteria"/>
</dbReference>
<feature type="transmembrane region" description="Helical" evidence="8">
    <location>
        <begin position="149"/>
        <end position="169"/>
    </location>
</feature>
<keyword evidence="4" id="KW-0283">Flagellar rotation</keyword>
<dbReference type="EMBL" id="AAWL01000002">
    <property type="protein sequence ID" value="EAX48658.1"/>
    <property type="molecule type" value="Genomic_DNA"/>
</dbReference>
<keyword evidence="12" id="KW-1185">Reference proteome</keyword>
<comment type="similarity">
    <text evidence="7">Belongs to the exbB/tolQ family.</text>
</comment>
<dbReference type="InterPro" id="IPR047055">
    <property type="entry name" value="MotA-like"/>
</dbReference>
<name>A1HN30_9FIRM</name>
<dbReference type="PANTHER" id="PTHR30433:SF3">
    <property type="entry name" value="MOTILITY PROTEIN A"/>
    <property type="match status" value="1"/>
</dbReference>
<evidence type="ECO:0000256" key="2">
    <source>
        <dbReference type="ARBA" id="ARBA00022475"/>
    </source>
</evidence>
<evidence type="ECO:0000256" key="7">
    <source>
        <dbReference type="RuleBase" id="RU004057"/>
    </source>
</evidence>
<dbReference type="RefSeq" id="WP_007288429.1">
    <property type="nucleotide sequence ID" value="NZ_AAWL01000002.1"/>
</dbReference>
<keyword evidence="5 8" id="KW-1133">Transmembrane helix</keyword>
<keyword evidence="6 8" id="KW-0472">Membrane</keyword>
<keyword evidence="3 8" id="KW-0812">Transmembrane</keyword>
<dbReference type="InterPro" id="IPR002898">
    <property type="entry name" value="MotA_ExbB_proton_chnl"/>
</dbReference>
<dbReference type="Pfam" id="PF01618">
    <property type="entry name" value="MotA_ExbB"/>
    <property type="match status" value="1"/>
</dbReference>
<keyword evidence="7" id="KW-0813">Transport</keyword>
<feature type="transmembrane region" description="Helical" evidence="8">
    <location>
        <begin position="181"/>
        <end position="203"/>
    </location>
</feature>
<gene>
    <name evidence="11" type="ORF">TcarDRAFT_2130</name>
</gene>
<feature type="transmembrane region" description="Helical" evidence="8">
    <location>
        <begin position="33"/>
        <end position="53"/>
    </location>
</feature>
<accession>A1HN30</accession>
<evidence type="ECO:0000256" key="5">
    <source>
        <dbReference type="ARBA" id="ARBA00022989"/>
    </source>
</evidence>
<dbReference type="Proteomes" id="UP000005139">
    <property type="component" value="Unassembled WGS sequence"/>
</dbReference>
<dbReference type="GO" id="GO:0015031">
    <property type="term" value="P:protein transport"/>
    <property type="evidence" value="ECO:0007669"/>
    <property type="project" value="UniProtKB-KW"/>
</dbReference>
<dbReference type="GO" id="GO:0005886">
    <property type="term" value="C:plasma membrane"/>
    <property type="evidence" value="ECO:0007669"/>
    <property type="project" value="UniProtKB-SubCell"/>
</dbReference>
<feature type="domain" description="MotA/TolQ/ExbB proton channel" evidence="9">
    <location>
        <begin position="102"/>
        <end position="216"/>
    </location>
</feature>
<comment type="caution">
    <text evidence="11">The sequence shown here is derived from an EMBL/GenBank/DDBJ whole genome shotgun (WGS) entry which is preliminary data.</text>
</comment>
<evidence type="ECO:0000256" key="3">
    <source>
        <dbReference type="ARBA" id="ARBA00022692"/>
    </source>
</evidence>
<evidence type="ECO:0000259" key="9">
    <source>
        <dbReference type="Pfam" id="PF01618"/>
    </source>
</evidence>
<evidence type="ECO:0000259" key="10">
    <source>
        <dbReference type="Pfam" id="PF20560"/>
    </source>
</evidence>
<dbReference type="GO" id="GO:0071978">
    <property type="term" value="P:bacterial-type flagellum-dependent swarming motility"/>
    <property type="evidence" value="ECO:0007669"/>
    <property type="project" value="InterPro"/>
</dbReference>
<dbReference type="PANTHER" id="PTHR30433">
    <property type="entry name" value="CHEMOTAXIS PROTEIN MOTA"/>
    <property type="match status" value="1"/>
</dbReference>